<evidence type="ECO:0000313" key="8">
    <source>
        <dbReference type="Proteomes" id="UP000198379"/>
    </source>
</evidence>
<evidence type="ECO:0000256" key="5">
    <source>
        <dbReference type="ARBA" id="ARBA00023004"/>
    </source>
</evidence>
<keyword evidence="5" id="KW-0408">Iron</keyword>
<dbReference type="Pfam" id="PF02668">
    <property type="entry name" value="TauD"/>
    <property type="match status" value="1"/>
</dbReference>
<gene>
    <name evidence="7" type="ORF">SAMN06265376_101771</name>
</gene>
<dbReference type="InterPro" id="IPR003819">
    <property type="entry name" value="TauD/TfdA-like"/>
</dbReference>
<name>A0A238W7C4_9FLAO</name>
<evidence type="ECO:0000256" key="2">
    <source>
        <dbReference type="ARBA" id="ARBA00022723"/>
    </source>
</evidence>
<accession>A0A238W7C4</accession>
<dbReference type="SUPFAM" id="SSF51197">
    <property type="entry name" value="Clavaminate synthase-like"/>
    <property type="match status" value="1"/>
</dbReference>
<evidence type="ECO:0000256" key="3">
    <source>
        <dbReference type="ARBA" id="ARBA00022964"/>
    </source>
</evidence>
<dbReference type="InterPro" id="IPR051178">
    <property type="entry name" value="TfdA_dioxygenase"/>
</dbReference>
<reference evidence="7 8" key="1">
    <citation type="submission" date="2017-06" db="EMBL/GenBank/DDBJ databases">
        <authorList>
            <person name="Kim H.J."/>
            <person name="Triplett B.A."/>
        </authorList>
    </citation>
    <scope>NUCLEOTIDE SEQUENCE [LARGE SCALE GENOMIC DNA]</scope>
    <source>
        <strain evidence="7 8">DSM 25597</strain>
    </source>
</reference>
<dbReference type="EMBL" id="FZNY01000001">
    <property type="protein sequence ID" value="SNR42466.1"/>
    <property type="molecule type" value="Genomic_DNA"/>
</dbReference>
<dbReference type="PANTHER" id="PTHR43779:SF3">
    <property type="entry name" value="(3R)-3-[(CARBOXYMETHYL)AMINO]FATTY ACID OXYGENASE_DECARBOXYLASE"/>
    <property type="match status" value="1"/>
</dbReference>
<sequence>MDLGLRKITQNFGIKKLTRKNIIDIQNLKTSFGVQINNKIDITDISGQEIIRLQSLLKHKGMIVIPSHRILSEEEQIKITTLFGTPHKKVSYIAPHIKMSGQLNTTNNTYLSSSLWHSDYSHSKNPAHVSIFQMTEVVHQEWETSFISLHQVYSKLNDDIKKKWDGIKVMYSGNDTIHPLLWVHPFTGNPSIYFDFRFAKEVFDICTTTGEILFKNINDTISSLNDLFSKKAAIYTHRWCSGDIIIVDNYAISRKESLQPDYSQNTAIRRTTTKGVYF</sequence>
<dbReference type="GO" id="GO:0016706">
    <property type="term" value="F:2-oxoglutarate-dependent dioxygenase activity"/>
    <property type="evidence" value="ECO:0007669"/>
    <property type="project" value="UniProtKB-ARBA"/>
</dbReference>
<keyword evidence="4" id="KW-0560">Oxidoreductase</keyword>
<dbReference type="GO" id="GO:0046872">
    <property type="term" value="F:metal ion binding"/>
    <property type="evidence" value="ECO:0007669"/>
    <property type="project" value="UniProtKB-KW"/>
</dbReference>
<dbReference type="AlphaFoldDB" id="A0A238W7C4"/>
<organism evidence="7 8">
    <name type="scientific">Dokdonia pacifica</name>
    <dbReference type="NCBI Taxonomy" id="1627892"/>
    <lineage>
        <taxon>Bacteria</taxon>
        <taxon>Pseudomonadati</taxon>
        <taxon>Bacteroidota</taxon>
        <taxon>Flavobacteriia</taxon>
        <taxon>Flavobacteriales</taxon>
        <taxon>Flavobacteriaceae</taxon>
        <taxon>Dokdonia</taxon>
    </lineage>
</organism>
<dbReference type="InterPro" id="IPR042098">
    <property type="entry name" value="TauD-like_sf"/>
</dbReference>
<proteinExistence type="inferred from homology"/>
<protein>
    <submittedName>
        <fullName evidence="7">Taurine dioxygenase, alpha-ketoglutarate-dependent</fullName>
    </submittedName>
</protein>
<dbReference type="Proteomes" id="UP000198379">
    <property type="component" value="Unassembled WGS sequence"/>
</dbReference>
<dbReference type="Gene3D" id="3.60.130.10">
    <property type="entry name" value="Clavaminate synthase-like"/>
    <property type="match status" value="1"/>
</dbReference>
<evidence type="ECO:0000256" key="1">
    <source>
        <dbReference type="ARBA" id="ARBA00005896"/>
    </source>
</evidence>
<comment type="similarity">
    <text evidence="1">Belongs to the TfdA dioxygenase family.</text>
</comment>
<keyword evidence="3 7" id="KW-0223">Dioxygenase</keyword>
<evidence type="ECO:0000259" key="6">
    <source>
        <dbReference type="Pfam" id="PF02668"/>
    </source>
</evidence>
<evidence type="ECO:0000313" key="7">
    <source>
        <dbReference type="EMBL" id="SNR42466.1"/>
    </source>
</evidence>
<keyword evidence="8" id="KW-1185">Reference proteome</keyword>
<evidence type="ECO:0000256" key="4">
    <source>
        <dbReference type="ARBA" id="ARBA00023002"/>
    </source>
</evidence>
<feature type="domain" description="TauD/TfdA-like" evidence="6">
    <location>
        <begin position="26"/>
        <end position="252"/>
    </location>
</feature>
<keyword evidence="2" id="KW-0479">Metal-binding</keyword>
<dbReference type="PANTHER" id="PTHR43779">
    <property type="entry name" value="DIOXYGENASE RV0097-RELATED"/>
    <property type="match status" value="1"/>
</dbReference>